<organism evidence="1">
    <name type="scientific">Amphimedon queenslandica</name>
    <name type="common">Sponge</name>
    <dbReference type="NCBI Taxonomy" id="400682"/>
    <lineage>
        <taxon>Eukaryota</taxon>
        <taxon>Metazoa</taxon>
        <taxon>Porifera</taxon>
        <taxon>Demospongiae</taxon>
        <taxon>Heteroscleromorpha</taxon>
        <taxon>Haplosclerida</taxon>
        <taxon>Niphatidae</taxon>
        <taxon>Amphimedon</taxon>
    </lineage>
</organism>
<accession>A0A1X7VIX7</accession>
<dbReference type="EnsemblMetazoa" id="Aqu2.1.40311_001">
    <property type="protein sequence ID" value="Aqu2.1.40311_001"/>
    <property type="gene ID" value="Aqu2.1.40311"/>
</dbReference>
<name>A0A1X7VIX7_AMPQE</name>
<sequence>MHILFEGVLPSQIKLLLHNIIYDRKLFSLPFLNQRIQHFIYGYPETRKKPSKNIEDKHIRGDSKLPFSASQMWFFATVLPLLIGDAVPYEDEHWRCYLLLLEITKYSTARVVSSSSAEYLELLVMRHHELFRICYPQKPITPKMHYMVHFPTLLLKLGPLISCWCMRMEAKNSYFKRISQIGNFKNLSLSVATRHQKLMCSYLHGPVFDFWELESGPCKANLVGSYELFYDIGNIFPDINPKELVSRPKWIKKYQGKVSFSESELSISSFTEANGEKVSFSESELVYGKTDKPPVMLWRLQKSNSA</sequence>
<dbReference type="InParanoid" id="A0A1X7VIX7"/>
<proteinExistence type="predicted"/>
<reference evidence="1" key="1">
    <citation type="submission" date="2017-05" db="UniProtKB">
        <authorList>
            <consortium name="EnsemblMetazoa"/>
        </authorList>
    </citation>
    <scope>IDENTIFICATION</scope>
</reference>
<protein>
    <submittedName>
        <fullName evidence="1">Uncharacterized protein</fullName>
    </submittedName>
</protein>
<dbReference type="AlphaFoldDB" id="A0A1X7VIX7"/>
<evidence type="ECO:0000313" key="1">
    <source>
        <dbReference type="EnsemblMetazoa" id="Aqu2.1.40311_001"/>
    </source>
</evidence>
<dbReference type="OrthoDB" id="5975680at2759"/>